<dbReference type="GO" id="GO:0046872">
    <property type="term" value="F:metal ion binding"/>
    <property type="evidence" value="ECO:0007669"/>
    <property type="project" value="UniProtKB-KW"/>
</dbReference>
<dbReference type="RefSeq" id="WP_131281834.1">
    <property type="nucleotide sequence ID" value="NZ_JBHSLR010000002.1"/>
</dbReference>
<organism evidence="3 4">
    <name type="scientific">Arcanobacterium bovis</name>
    <dbReference type="NCBI Taxonomy" id="2529275"/>
    <lineage>
        <taxon>Bacteria</taxon>
        <taxon>Bacillati</taxon>
        <taxon>Actinomycetota</taxon>
        <taxon>Actinomycetes</taxon>
        <taxon>Actinomycetales</taxon>
        <taxon>Actinomycetaceae</taxon>
        <taxon>Arcanobacterium</taxon>
    </lineage>
</organism>
<proteinExistence type="predicted"/>
<dbReference type="EMBL" id="SJDT01000005">
    <property type="protein sequence ID" value="TBW21099.1"/>
    <property type="molecule type" value="Genomic_DNA"/>
</dbReference>
<protein>
    <submittedName>
        <fullName evidence="3">Copper chaperone</fullName>
    </submittedName>
</protein>
<name>A0A4Q9UZE5_9ACTO</name>
<dbReference type="Pfam" id="PF00403">
    <property type="entry name" value="HMA"/>
    <property type="match status" value="1"/>
</dbReference>
<reference evidence="3 4" key="1">
    <citation type="submission" date="2019-02" db="EMBL/GenBank/DDBJ databases">
        <title>Arcanobacterium bovis sp. nov., isolated from the milk of a cow with mastitis.</title>
        <authorList>
            <person name="Sammra O."/>
            <person name="Foster G."/>
            <person name="Hassan A."/>
            <person name="Alssahen M."/>
            <person name="Laemmler C."/>
            <person name="Borowiak M."/>
            <person name="Malorny B."/>
            <person name="Abdulmawjood A."/>
        </authorList>
    </citation>
    <scope>NUCLEOTIDE SEQUENCE [LARGE SCALE GENOMIC DNA]</scope>
    <source>
        <strain evidence="3 4">C605018/01/1</strain>
    </source>
</reference>
<dbReference type="InterPro" id="IPR006121">
    <property type="entry name" value="HMA_dom"/>
</dbReference>
<dbReference type="AlphaFoldDB" id="A0A4Q9UZE5"/>
<evidence type="ECO:0000256" key="1">
    <source>
        <dbReference type="ARBA" id="ARBA00022723"/>
    </source>
</evidence>
<dbReference type="InterPro" id="IPR017969">
    <property type="entry name" value="Heavy-metal-associated_CS"/>
</dbReference>
<feature type="domain" description="HMA" evidence="2">
    <location>
        <begin position="3"/>
        <end position="71"/>
    </location>
</feature>
<dbReference type="SUPFAM" id="SSF55008">
    <property type="entry name" value="HMA, heavy metal-associated domain"/>
    <property type="match status" value="1"/>
</dbReference>
<keyword evidence="1" id="KW-0479">Metal-binding</keyword>
<accession>A0A4Q9UZE5</accession>
<sequence length="76" mass="8123">MPSNIELKVSGMTCGHCAQHVTDELTELSGVSNVMVELEAQGISTVIVITDSDISDADLREAVSEAGNYTVEEIIR</sequence>
<dbReference type="Gene3D" id="3.30.70.100">
    <property type="match status" value="1"/>
</dbReference>
<dbReference type="Proteomes" id="UP000293036">
    <property type="component" value="Unassembled WGS sequence"/>
</dbReference>
<evidence type="ECO:0000313" key="3">
    <source>
        <dbReference type="EMBL" id="TBW21099.1"/>
    </source>
</evidence>
<dbReference type="CDD" id="cd00371">
    <property type="entry name" value="HMA"/>
    <property type="match status" value="1"/>
</dbReference>
<keyword evidence="4" id="KW-1185">Reference proteome</keyword>
<dbReference type="InterPro" id="IPR036163">
    <property type="entry name" value="HMA_dom_sf"/>
</dbReference>
<evidence type="ECO:0000259" key="2">
    <source>
        <dbReference type="PROSITE" id="PS50846"/>
    </source>
</evidence>
<dbReference type="PROSITE" id="PS01047">
    <property type="entry name" value="HMA_1"/>
    <property type="match status" value="1"/>
</dbReference>
<evidence type="ECO:0000313" key="4">
    <source>
        <dbReference type="Proteomes" id="UP000293036"/>
    </source>
</evidence>
<comment type="caution">
    <text evidence="3">The sequence shown here is derived from an EMBL/GenBank/DDBJ whole genome shotgun (WGS) entry which is preliminary data.</text>
</comment>
<gene>
    <name evidence="3" type="ORF">EZJ44_07285</name>
</gene>
<dbReference type="OrthoDB" id="9813965at2"/>
<dbReference type="PROSITE" id="PS50846">
    <property type="entry name" value="HMA_2"/>
    <property type="match status" value="1"/>
</dbReference>